<dbReference type="Proteomes" id="UP000242141">
    <property type="component" value="Unassembled WGS sequence"/>
</dbReference>
<name>A0A0G7ZMD7_9MOLU</name>
<evidence type="ECO:0000313" key="2">
    <source>
        <dbReference type="Proteomes" id="UP000242141"/>
    </source>
</evidence>
<accession>A0A0G7ZMD7</accession>
<protein>
    <submittedName>
        <fullName evidence="1">Uncharacterized protein</fullName>
    </submittedName>
</protein>
<reference evidence="2" key="1">
    <citation type="submission" date="2015-05" db="EMBL/GenBank/DDBJ databases">
        <authorList>
            <person name="Collingro A."/>
        </authorList>
    </citation>
    <scope>NUCLEOTIDE SEQUENCE [LARGE SCALE GENOMIC DNA]</scope>
    <source>
        <strain evidence="2">Ps</strain>
    </source>
</reference>
<sequence>MLSPSTKSIGSVPFAGFKTAVGEPTKLAIVTSKPIEPSLPPFIVTSVGETFKTVASGIKAGSEIIISVSESIKSASS</sequence>
<evidence type="ECO:0000313" key="1">
    <source>
        <dbReference type="EMBL" id="CRX37362.1"/>
    </source>
</evidence>
<gene>
    <name evidence="1" type="ORF">HEPPS_05930</name>
</gene>
<organism evidence="1 2">
    <name type="scientific">Candidatus Hepatoplasma crinochetorum</name>
    <dbReference type="NCBI Taxonomy" id="295596"/>
    <lineage>
        <taxon>Bacteria</taxon>
        <taxon>Bacillati</taxon>
        <taxon>Mycoplasmatota</taxon>
        <taxon>Mollicutes</taxon>
        <taxon>Candidatus Hepatoplasmataceae</taxon>
        <taxon>Candidatus Hepatoplasma</taxon>
    </lineage>
</organism>
<proteinExistence type="predicted"/>
<dbReference type="AlphaFoldDB" id="A0A0G7ZMD7"/>
<dbReference type="EMBL" id="CWGI01000001">
    <property type="protein sequence ID" value="CRX37362.1"/>
    <property type="molecule type" value="Genomic_DNA"/>
</dbReference>
<keyword evidence="2" id="KW-1185">Reference proteome</keyword>